<feature type="domain" description="NAD-dependent epimerase/dehydratase" evidence="5">
    <location>
        <begin position="3"/>
        <end position="225"/>
    </location>
</feature>
<comment type="similarity">
    <text evidence="1">Belongs to the NAD(P)-dependent epimerase/dehydratase family. Fucose synthase subfamily.</text>
</comment>
<organism evidence="6">
    <name type="scientific">Megaviridae environmental sample</name>
    <dbReference type="NCBI Taxonomy" id="1737588"/>
    <lineage>
        <taxon>Viruses</taxon>
        <taxon>Varidnaviria</taxon>
        <taxon>Bamfordvirae</taxon>
        <taxon>Nucleocytoviricota</taxon>
        <taxon>Megaviricetes</taxon>
        <taxon>Imitervirales</taxon>
        <taxon>Mimiviridae</taxon>
        <taxon>environmental samples</taxon>
    </lineage>
</organism>
<protein>
    <submittedName>
        <fullName evidence="6">NAD dependent epimerase/dehydratase family protein</fullName>
    </submittedName>
</protein>
<sequence length="310" mass="35471">MIVLVTGGSGLVGSALKSIQHKYQHDFIFSNSEECDLTNYRSTLEFISNKSPDCVIHLAANVGGLYKNMNNRVAMFEKNIMINLNVLRVCHELQVAKVVSILSTCIFPDNTVYPINEKMLHDGPPHTSNDAYAYAKRMLELHSRIYNQEHGDNFVCVIPTNIYGENDNFSLTDGHVIPALVHRCYLAKLNKQPFVVKGSGKPLRQFIYSQDLAHLIIYVVDDYNHVEPIILSPNQEHQVSISYIAEQIAKEFDYYNMIEFDTSYADGQYIKTADNSKLVELYGEYDFTSIHIGIKKTVKWFIENYHICRK</sequence>
<keyword evidence="4" id="KW-0413">Isomerase</keyword>
<dbReference type="InterPro" id="IPR001509">
    <property type="entry name" value="Epimerase_deHydtase"/>
</dbReference>
<dbReference type="PANTHER" id="PTHR43238:SF1">
    <property type="entry name" value="GDP-L-FUCOSE SYNTHASE"/>
    <property type="match status" value="1"/>
</dbReference>
<dbReference type="HAMAP" id="MF_00956">
    <property type="entry name" value="GDP_fucose_synth"/>
    <property type="match status" value="1"/>
</dbReference>
<dbReference type="Gene3D" id="3.40.50.720">
    <property type="entry name" value="NAD(P)-binding Rossmann-like Domain"/>
    <property type="match status" value="1"/>
</dbReference>
<evidence type="ECO:0000256" key="1">
    <source>
        <dbReference type="ARBA" id="ARBA00005959"/>
    </source>
</evidence>
<keyword evidence="3" id="KW-0560">Oxidoreductase</keyword>
<evidence type="ECO:0000256" key="4">
    <source>
        <dbReference type="ARBA" id="ARBA00023235"/>
    </source>
</evidence>
<dbReference type="PANTHER" id="PTHR43238">
    <property type="entry name" value="GDP-L-FUCOSE SYNTHASE"/>
    <property type="match status" value="1"/>
</dbReference>
<name>A0A5J6VJ01_9VIRU</name>
<dbReference type="InterPro" id="IPR028614">
    <property type="entry name" value="GDP_fucose/colitose_synth"/>
</dbReference>
<reference evidence="6" key="1">
    <citation type="journal article" date="2019" name="Philos. Trans. R. Soc. Lond., B, Biol. Sci.">
        <title>Targeted metagenomic recovery of four divergent viruses reveals shared and distinctive characteristics of giant viruses of marine eukaryotes.</title>
        <authorList>
            <person name="Needham D.M."/>
            <person name="Poirier C."/>
            <person name="Hehenberger E."/>
            <person name="Jimenez V."/>
            <person name="Swalwell J.E."/>
            <person name="Santoro A.E."/>
            <person name="Worden A.Z."/>
        </authorList>
    </citation>
    <scope>NUCLEOTIDE SEQUENCE</scope>
    <source>
        <strain evidence="6">OPacV-662</strain>
    </source>
</reference>
<keyword evidence="2" id="KW-0521">NADP</keyword>
<accession>A0A5J6VJ01</accession>
<dbReference type="Pfam" id="PF01370">
    <property type="entry name" value="Epimerase"/>
    <property type="match status" value="1"/>
</dbReference>
<evidence type="ECO:0000256" key="2">
    <source>
        <dbReference type="ARBA" id="ARBA00022857"/>
    </source>
</evidence>
<dbReference type="GO" id="GO:0016853">
    <property type="term" value="F:isomerase activity"/>
    <property type="evidence" value="ECO:0007669"/>
    <property type="project" value="UniProtKB-KW"/>
</dbReference>
<dbReference type="Gene3D" id="3.90.25.10">
    <property type="entry name" value="UDP-galactose 4-epimerase, domain 1"/>
    <property type="match status" value="1"/>
</dbReference>
<dbReference type="EMBL" id="MN448276">
    <property type="protein sequence ID" value="QFG74052.1"/>
    <property type="molecule type" value="Genomic_DNA"/>
</dbReference>
<dbReference type="InterPro" id="IPR036291">
    <property type="entry name" value="NAD(P)-bd_dom_sf"/>
</dbReference>
<evidence type="ECO:0000256" key="3">
    <source>
        <dbReference type="ARBA" id="ARBA00023002"/>
    </source>
</evidence>
<evidence type="ECO:0000313" key="6">
    <source>
        <dbReference type="EMBL" id="QFG74052.1"/>
    </source>
</evidence>
<dbReference type="CDD" id="cd05239">
    <property type="entry name" value="GDP_FS_SDR_e"/>
    <property type="match status" value="1"/>
</dbReference>
<evidence type="ECO:0000259" key="5">
    <source>
        <dbReference type="Pfam" id="PF01370"/>
    </source>
</evidence>
<dbReference type="SUPFAM" id="SSF51735">
    <property type="entry name" value="NAD(P)-binding Rossmann-fold domains"/>
    <property type="match status" value="1"/>
</dbReference>
<proteinExistence type="inferred from homology"/>
<dbReference type="GO" id="GO:0050577">
    <property type="term" value="F:GDP-L-fucose synthase activity"/>
    <property type="evidence" value="ECO:0007669"/>
    <property type="project" value="TreeGrafter"/>
</dbReference>